<keyword evidence="1" id="KW-1133">Transmembrane helix</keyword>
<organism evidence="2 3">
    <name type="scientific">Paenibacillus lacisoli</name>
    <dbReference type="NCBI Taxonomy" id="3064525"/>
    <lineage>
        <taxon>Bacteria</taxon>
        <taxon>Bacillati</taxon>
        <taxon>Bacillota</taxon>
        <taxon>Bacilli</taxon>
        <taxon>Bacillales</taxon>
        <taxon>Paenibacillaceae</taxon>
        <taxon>Paenibacillus</taxon>
    </lineage>
</organism>
<name>A0ABT9CD52_9BACL</name>
<sequence length="60" mass="6917">MSITWERYKHGTCTRYIRYNGLPEAAVGRESSTMLTVERAVQVILILVLFLLLVIAIFFL</sequence>
<feature type="transmembrane region" description="Helical" evidence="1">
    <location>
        <begin position="40"/>
        <end position="59"/>
    </location>
</feature>
<keyword evidence="3" id="KW-1185">Reference proteome</keyword>
<keyword evidence="1" id="KW-0472">Membrane</keyword>
<dbReference type="RefSeq" id="WP_305022681.1">
    <property type="nucleotide sequence ID" value="NZ_JAUQTB010000001.1"/>
</dbReference>
<comment type="caution">
    <text evidence="2">The sequence shown here is derived from an EMBL/GenBank/DDBJ whole genome shotgun (WGS) entry which is preliminary data.</text>
</comment>
<reference evidence="2 3" key="1">
    <citation type="submission" date="2023-07" db="EMBL/GenBank/DDBJ databases">
        <title>Paenibacillus sp. JX-17 nov. isolated from soil.</title>
        <authorList>
            <person name="Wan Y."/>
            <person name="Liu B."/>
        </authorList>
    </citation>
    <scope>NUCLEOTIDE SEQUENCE [LARGE SCALE GENOMIC DNA]</scope>
    <source>
        <strain evidence="2 3">JX-17</strain>
    </source>
</reference>
<dbReference type="EMBL" id="JAUQTB010000001">
    <property type="protein sequence ID" value="MDO7905518.1"/>
    <property type="molecule type" value="Genomic_DNA"/>
</dbReference>
<evidence type="ECO:0000256" key="1">
    <source>
        <dbReference type="SAM" id="Phobius"/>
    </source>
</evidence>
<proteinExistence type="predicted"/>
<accession>A0ABT9CD52</accession>
<dbReference type="Proteomes" id="UP001240171">
    <property type="component" value="Unassembled WGS sequence"/>
</dbReference>
<evidence type="ECO:0000313" key="2">
    <source>
        <dbReference type="EMBL" id="MDO7905518.1"/>
    </source>
</evidence>
<keyword evidence="1" id="KW-0812">Transmembrane</keyword>
<protein>
    <submittedName>
        <fullName evidence="2">Uncharacterized protein</fullName>
    </submittedName>
</protein>
<gene>
    <name evidence="2" type="ORF">Q5741_03725</name>
</gene>
<evidence type="ECO:0000313" key="3">
    <source>
        <dbReference type="Proteomes" id="UP001240171"/>
    </source>
</evidence>